<feature type="domain" description="Zn(2)-C6 fungal-type" evidence="4">
    <location>
        <begin position="12"/>
        <end position="48"/>
    </location>
</feature>
<dbReference type="SUPFAM" id="SSF57701">
    <property type="entry name" value="Zn2/Cys6 DNA-binding domain"/>
    <property type="match status" value="1"/>
</dbReference>
<keyword evidence="6" id="KW-1185">Reference proteome</keyword>
<dbReference type="GO" id="GO:0005634">
    <property type="term" value="C:nucleus"/>
    <property type="evidence" value="ECO:0007669"/>
    <property type="project" value="TreeGrafter"/>
</dbReference>
<evidence type="ECO:0000256" key="1">
    <source>
        <dbReference type="ARBA" id="ARBA00022723"/>
    </source>
</evidence>
<protein>
    <recommendedName>
        <fullName evidence="4">Zn(2)-C6 fungal-type domain-containing protein</fullName>
    </recommendedName>
</protein>
<dbReference type="GO" id="GO:0008270">
    <property type="term" value="F:zinc ion binding"/>
    <property type="evidence" value="ECO:0007669"/>
    <property type="project" value="InterPro"/>
</dbReference>
<dbReference type="KEGG" id="pfy:PFICI_14714"/>
<dbReference type="InterPro" id="IPR007219">
    <property type="entry name" value="XnlR_reg_dom"/>
</dbReference>
<dbReference type="PROSITE" id="PS00463">
    <property type="entry name" value="ZN2_CY6_FUNGAL_1"/>
    <property type="match status" value="1"/>
</dbReference>
<accession>W3WIS4</accession>
<dbReference type="Gene3D" id="4.10.240.10">
    <property type="entry name" value="Zn(2)-C6 fungal-type DNA-binding domain"/>
    <property type="match status" value="1"/>
</dbReference>
<proteinExistence type="predicted"/>
<name>W3WIS4_PESFW</name>
<dbReference type="HOGENOM" id="CLU_012590_1_0_1"/>
<dbReference type="GO" id="GO:0006351">
    <property type="term" value="P:DNA-templated transcription"/>
    <property type="evidence" value="ECO:0007669"/>
    <property type="project" value="InterPro"/>
</dbReference>
<dbReference type="InterPro" id="IPR001138">
    <property type="entry name" value="Zn2Cys6_DnaBD"/>
</dbReference>
<sequence length="632" mass="70797">MTKGTGQRLYRACTRCRTRKAKCELQELDGRKQPPCVKCLREGASCVLAGSRRGGDFSSLRRPRRSETAATQTRLPQAENLDEGRTPVEGNLQNPSDALLILANAANEDGTEATSPESVFSRGRSSGFPASLQQNANATYAPLERGMLTLELLHHLLDRYSHHYHSFLPIAPRSVLQLNSLPTTIEEDSFLLTAVLVVASQDRPDLVYFHTSIWQYMRQLILDLVFGAKHTQSVGCVEGLLILGEWQGTSILESQKDSNGEGASWSIIGLAVRLAYALRLEESSFKGTRTPDDQMLRSRLAWTFTYLSDRQISIRMGQAFWCRGPALSARFTAADFPSLQPKFSYEEDLSSLLEAQVELTTLFGNAHDILFASKSRTAELMVRGDYTKYIDDTMKAVAAWKRCWSAISASRHLKACLMLMYQYLKLYVNAFAFQAVLYRASLRKNESGRLTFPASAMASPDARHIYQALEAAEDLLKTVIDDIDPEKGLRFMPTRFYLYEIHSAVFIFKARVAGAISNDDHDRLVEMMRRFVSSLDRASTGERHIASRYSKLLQRLWFEETASAAHGSTDPHTSHQDVLSTHTQLNPPLGNGADTLTTTDNLGLQYFDFMDSTDGLFSMPLIPTMEQPMFDG</sequence>
<dbReference type="OMA" id="PTRFYLY"/>
<dbReference type="InterPro" id="IPR052780">
    <property type="entry name" value="AAA_Catabolism_Regulators"/>
</dbReference>
<dbReference type="GeneID" id="19279727"/>
<evidence type="ECO:0000313" key="6">
    <source>
        <dbReference type="Proteomes" id="UP000030651"/>
    </source>
</evidence>
<reference evidence="6" key="1">
    <citation type="journal article" date="2015" name="BMC Genomics">
        <title>Genomic and transcriptomic analysis of the endophytic fungus Pestalotiopsis fici reveals its lifestyle and high potential for synthesis of natural products.</title>
        <authorList>
            <person name="Wang X."/>
            <person name="Zhang X."/>
            <person name="Liu L."/>
            <person name="Xiang M."/>
            <person name="Wang W."/>
            <person name="Sun X."/>
            <person name="Che Y."/>
            <person name="Guo L."/>
            <person name="Liu G."/>
            <person name="Guo L."/>
            <person name="Wang C."/>
            <person name="Yin W.B."/>
            <person name="Stadler M."/>
            <person name="Zhang X."/>
            <person name="Liu X."/>
        </authorList>
    </citation>
    <scope>NUCLEOTIDE SEQUENCE [LARGE SCALE GENOMIC DNA]</scope>
    <source>
        <strain evidence="6">W106-1 / CGMCC3.15140</strain>
    </source>
</reference>
<dbReference type="CDD" id="cd12148">
    <property type="entry name" value="fungal_TF_MHR"/>
    <property type="match status" value="1"/>
</dbReference>
<evidence type="ECO:0000259" key="4">
    <source>
        <dbReference type="PROSITE" id="PS50048"/>
    </source>
</evidence>
<dbReference type="GO" id="GO:0000981">
    <property type="term" value="F:DNA-binding transcription factor activity, RNA polymerase II-specific"/>
    <property type="evidence" value="ECO:0007669"/>
    <property type="project" value="InterPro"/>
</dbReference>
<dbReference type="PROSITE" id="PS50048">
    <property type="entry name" value="ZN2_CY6_FUNGAL_2"/>
    <property type="match status" value="1"/>
</dbReference>
<dbReference type="Pfam" id="PF00172">
    <property type="entry name" value="Zn_clus"/>
    <property type="match status" value="1"/>
</dbReference>
<evidence type="ECO:0000313" key="5">
    <source>
        <dbReference type="EMBL" id="ETS73768.1"/>
    </source>
</evidence>
<dbReference type="GO" id="GO:0003677">
    <property type="term" value="F:DNA binding"/>
    <property type="evidence" value="ECO:0007669"/>
    <property type="project" value="InterPro"/>
</dbReference>
<dbReference type="EMBL" id="KI912121">
    <property type="protein sequence ID" value="ETS73768.1"/>
    <property type="molecule type" value="Genomic_DNA"/>
</dbReference>
<dbReference type="AlphaFoldDB" id="W3WIS4"/>
<feature type="region of interest" description="Disordered" evidence="3">
    <location>
        <begin position="564"/>
        <end position="594"/>
    </location>
</feature>
<keyword evidence="2" id="KW-0539">Nucleus</keyword>
<feature type="region of interest" description="Disordered" evidence="3">
    <location>
        <begin position="54"/>
        <end position="93"/>
    </location>
</feature>
<dbReference type="Proteomes" id="UP000030651">
    <property type="component" value="Unassembled WGS sequence"/>
</dbReference>
<evidence type="ECO:0000256" key="3">
    <source>
        <dbReference type="SAM" id="MobiDB-lite"/>
    </source>
</evidence>
<keyword evidence="1" id="KW-0479">Metal-binding</keyword>
<dbReference type="RefSeq" id="XP_007841486.1">
    <property type="nucleotide sequence ID" value="XM_007843295.1"/>
</dbReference>
<dbReference type="InterPro" id="IPR036864">
    <property type="entry name" value="Zn2-C6_fun-type_DNA-bd_sf"/>
</dbReference>
<organism evidence="5 6">
    <name type="scientific">Pestalotiopsis fici (strain W106-1 / CGMCC3.15140)</name>
    <dbReference type="NCBI Taxonomy" id="1229662"/>
    <lineage>
        <taxon>Eukaryota</taxon>
        <taxon>Fungi</taxon>
        <taxon>Dikarya</taxon>
        <taxon>Ascomycota</taxon>
        <taxon>Pezizomycotina</taxon>
        <taxon>Sordariomycetes</taxon>
        <taxon>Xylariomycetidae</taxon>
        <taxon>Amphisphaeriales</taxon>
        <taxon>Sporocadaceae</taxon>
        <taxon>Pestalotiopsis</taxon>
    </lineage>
</organism>
<evidence type="ECO:0000256" key="2">
    <source>
        <dbReference type="ARBA" id="ARBA00023242"/>
    </source>
</evidence>
<dbReference type="InParanoid" id="W3WIS4"/>
<dbReference type="eggNOG" id="ENOG502RXHH">
    <property type="taxonomic scope" value="Eukaryota"/>
</dbReference>
<dbReference type="STRING" id="1229662.W3WIS4"/>
<dbReference type="PANTHER" id="PTHR31644:SF1">
    <property type="entry name" value="ZN(II)2CYS6 TRANSCRIPTION FACTOR (EUROFUNG)"/>
    <property type="match status" value="1"/>
</dbReference>
<gene>
    <name evidence="5" type="ORF">PFICI_14714</name>
</gene>
<dbReference type="SMART" id="SM00906">
    <property type="entry name" value="Fungal_trans"/>
    <property type="match status" value="1"/>
</dbReference>
<dbReference type="CDD" id="cd00067">
    <property type="entry name" value="GAL4"/>
    <property type="match status" value="1"/>
</dbReference>
<feature type="compositionally biased region" description="Polar residues" evidence="3">
    <location>
        <begin position="576"/>
        <end position="586"/>
    </location>
</feature>
<dbReference type="OrthoDB" id="5818554at2759"/>
<dbReference type="Pfam" id="PF04082">
    <property type="entry name" value="Fungal_trans"/>
    <property type="match status" value="1"/>
</dbReference>
<dbReference type="PANTHER" id="PTHR31644">
    <property type="entry name" value="TRANSCRIPTIONAL ACTIVATOR ARO80-RELATED"/>
    <property type="match status" value="1"/>
</dbReference>